<keyword evidence="1" id="KW-0472">Membrane</keyword>
<comment type="caution">
    <text evidence="3">The sequence shown here is derived from an EMBL/GenBank/DDBJ whole genome shotgun (WGS) entry which is preliminary data.</text>
</comment>
<feature type="transmembrane region" description="Helical" evidence="1">
    <location>
        <begin position="5"/>
        <end position="27"/>
    </location>
</feature>
<feature type="transmembrane region" description="Helical" evidence="1">
    <location>
        <begin position="275"/>
        <end position="293"/>
    </location>
</feature>
<feature type="transmembrane region" description="Helical" evidence="1">
    <location>
        <begin position="203"/>
        <end position="219"/>
    </location>
</feature>
<feature type="transmembrane region" description="Helical" evidence="1">
    <location>
        <begin position="39"/>
        <end position="62"/>
    </location>
</feature>
<feature type="transmembrane region" description="Helical" evidence="1">
    <location>
        <begin position="299"/>
        <end position="319"/>
    </location>
</feature>
<reference evidence="3 4" key="1">
    <citation type="journal article" date="2014" name="Front. Microbiol.">
        <title>Population and genomic analysis of the genus Halorubrum.</title>
        <authorList>
            <person name="Fullmer M.S."/>
            <person name="Soucy S.M."/>
            <person name="Swithers K.S."/>
            <person name="Makkay A.M."/>
            <person name="Wheeler R."/>
            <person name="Ventosa A."/>
            <person name="Gogarten J.P."/>
            <person name="Papke R.T."/>
        </authorList>
    </citation>
    <scope>NUCLEOTIDE SEQUENCE [LARGE SCALE GENOMIC DNA]</scope>
    <source>
        <strain evidence="3 4">Cb34</strain>
    </source>
</reference>
<gene>
    <name evidence="3" type="ORF">DJ70_04095</name>
</gene>
<feature type="transmembrane region" description="Helical" evidence="1">
    <location>
        <begin position="74"/>
        <end position="92"/>
    </location>
</feature>
<dbReference type="GO" id="GO:0022857">
    <property type="term" value="F:transmembrane transporter activity"/>
    <property type="evidence" value="ECO:0007669"/>
    <property type="project" value="InterPro"/>
</dbReference>
<evidence type="ECO:0000313" key="3">
    <source>
        <dbReference type="EMBL" id="OYR58093.1"/>
    </source>
</evidence>
<protein>
    <submittedName>
        <fullName evidence="3">MFS transporter</fullName>
    </submittedName>
</protein>
<dbReference type="PROSITE" id="PS50850">
    <property type="entry name" value="MFS"/>
    <property type="match status" value="1"/>
</dbReference>
<dbReference type="RefSeq" id="WP_094530416.1">
    <property type="nucleotide sequence ID" value="NZ_NHPJ01000045.1"/>
</dbReference>
<dbReference type="EMBL" id="NHPJ01000045">
    <property type="protein sequence ID" value="OYR58093.1"/>
    <property type="molecule type" value="Genomic_DNA"/>
</dbReference>
<accession>A0A256INS3</accession>
<keyword evidence="1" id="KW-1133">Transmembrane helix</keyword>
<dbReference type="OrthoDB" id="306263at2157"/>
<sequence length="388" mass="38825">MVSRFWRIVAAVTGWHVAASVCYYAVYAGTPLVRDAFDLTGLEVGVVIAALTLGYAVSLLPFGIATDRFGERRTLTGGLLGLSAGTLGVAVAPTYPLFLVAAFLLGSMYGSATPGTNKAVFDRIEPGRQHRAIGIKQVGPTVGSAVGALLVTGAAGLLFPRFGFLIAAAIGLAVAVAFWLTYRRASPSEATTPDFRALASNPTYLVLLAAGVCLGAAFYTTTGYLTLFVGDAVGASVAVAGAVLASTQVASSVGKVAAGTLVDVLPGSARTRTGILLVVQAAGGGLCFFALPAAGSVRVAAAVLAGIGVLVLGSTGLYYSCLSTLVDDDALGAASAAGQLAVTASGLFAPPAFGYLVDTSGYPAAWSFLGVLSLAAAGFGIVVVADVV</sequence>
<keyword evidence="4" id="KW-1185">Reference proteome</keyword>
<dbReference type="PANTHER" id="PTHR23527">
    <property type="entry name" value="BLL3282 PROTEIN"/>
    <property type="match status" value="1"/>
</dbReference>
<dbReference type="InterPro" id="IPR036259">
    <property type="entry name" value="MFS_trans_sf"/>
</dbReference>
<feature type="transmembrane region" description="Helical" evidence="1">
    <location>
        <begin position="365"/>
        <end position="385"/>
    </location>
</feature>
<dbReference type="SUPFAM" id="SSF103473">
    <property type="entry name" value="MFS general substrate transporter"/>
    <property type="match status" value="1"/>
</dbReference>
<feature type="transmembrane region" description="Helical" evidence="1">
    <location>
        <begin position="331"/>
        <end position="353"/>
    </location>
</feature>
<dbReference type="Proteomes" id="UP000216308">
    <property type="component" value="Unassembled WGS sequence"/>
</dbReference>
<dbReference type="InterPro" id="IPR052952">
    <property type="entry name" value="MFS-Transporter"/>
</dbReference>
<keyword evidence="1" id="KW-0812">Transmembrane</keyword>
<dbReference type="InterPro" id="IPR020846">
    <property type="entry name" value="MFS_dom"/>
</dbReference>
<evidence type="ECO:0000256" key="1">
    <source>
        <dbReference type="SAM" id="Phobius"/>
    </source>
</evidence>
<dbReference type="Gene3D" id="1.20.1250.20">
    <property type="entry name" value="MFS general substrate transporter like domains"/>
    <property type="match status" value="2"/>
</dbReference>
<dbReference type="InterPro" id="IPR011701">
    <property type="entry name" value="MFS"/>
</dbReference>
<dbReference type="PANTHER" id="PTHR23527:SF1">
    <property type="entry name" value="BLL3282 PROTEIN"/>
    <property type="match status" value="1"/>
</dbReference>
<dbReference type="Pfam" id="PF07690">
    <property type="entry name" value="MFS_1"/>
    <property type="match status" value="1"/>
</dbReference>
<proteinExistence type="predicted"/>
<name>A0A256INS3_9EURY</name>
<feature type="transmembrane region" description="Helical" evidence="1">
    <location>
        <begin position="225"/>
        <end position="245"/>
    </location>
</feature>
<feature type="domain" description="Major facilitator superfamily (MFS) profile" evidence="2">
    <location>
        <begin position="1"/>
        <end position="388"/>
    </location>
</feature>
<evidence type="ECO:0000313" key="4">
    <source>
        <dbReference type="Proteomes" id="UP000216308"/>
    </source>
</evidence>
<organism evidence="3 4">
    <name type="scientific">Halorubrum halodurans</name>
    <dbReference type="NCBI Taxonomy" id="1383851"/>
    <lineage>
        <taxon>Archaea</taxon>
        <taxon>Methanobacteriati</taxon>
        <taxon>Methanobacteriota</taxon>
        <taxon>Stenosarchaea group</taxon>
        <taxon>Halobacteria</taxon>
        <taxon>Halobacteriales</taxon>
        <taxon>Haloferacaceae</taxon>
        <taxon>Halorubrum</taxon>
    </lineage>
</organism>
<evidence type="ECO:0000259" key="2">
    <source>
        <dbReference type="PROSITE" id="PS50850"/>
    </source>
</evidence>
<feature type="transmembrane region" description="Helical" evidence="1">
    <location>
        <begin position="164"/>
        <end position="182"/>
    </location>
</feature>
<dbReference type="AlphaFoldDB" id="A0A256INS3"/>